<protein>
    <submittedName>
        <fullName evidence="2">Transposase</fullName>
    </submittedName>
</protein>
<gene>
    <name evidence="2" type="ORF">F1189_31265</name>
</gene>
<organism evidence="2 3">
    <name type="scientific">Rhodovastum atsumiense</name>
    <dbReference type="NCBI Taxonomy" id="504468"/>
    <lineage>
        <taxon>Bacteria</taxon>
        <taxon>Pseudomonadati</taxon>
        <taxon>Pseudomonadota</taxon>
        <taxon>Alphaproteobacteria</taxon>
        <taxon>Acetobacterales</taxon>
        <taxon>Acetobacteraceae</taxon>
        <taxon>Rhodovastum</taxon>
    </lineage>
</organism>
<evidence type="ECO:0000256" key="1">
    <source>
        <dbReference type="SAM" id="MobiDB-lite"/>
    </source>
</evidence>
<feature type="compositionally biased region" description="Basic and acidic residues" evidence="1">
    <location>
        <begin position="23"/>
        <end position="32"/>
    </location>
</feature>
<comment type="caution">
    <text evidence="2">The sequence shown here is derived from an EMBL/GenBank/DDBJ whole genome shotgun (WGS) entry which is preliminary data.</text>
</comment>
<dbReference type="GO" id="GO:0043565">
    <property type="term" value="F:sequence-specific DNA binding"/>
    <property type="evidence" value="ECO:0007669"/>
    <property type="project" value="InterPro"/>
</dbReference>
<dbReference type="AlphaFoldDB" id="A0A5M6IIM1"/>
<dbReference type="InterPro" id="IPR010921">
    <property type="entry name" value="Trp_repressor/repl_initiator"/>
</dbReference>
<reference evidence="2 3" key="1">
    <citation type="submission" date="2019-09" db="EMBL/GenBank/DDBJ databases">
        <title>Genome sequence of Rhodovastum atsumiense, a diverse member of the Acetobacteraceae family of non-sulfur purple photosynthetic bacteria.</title>
        <authorList>
            <person name="Meyer T."/>
            <person name="Kyndt J."/>
        </authorList>
    </citation>
    <scope>NUCLEOTIDE SEQUENCE [LARGE SCALE GENOMIC DNA]</scope>
    <source>
        <strain evidence="2 3">DSM 21279</strain>
    </source>
</reference>
<feature type="compositionally biased region" description="Low complexity" evidence="1">
    <location>
        <begin position="1"/>
        <end position="16"/>
    </location>
</feature>
<keyword evidence="3" id="KW-1185">Reference proteome</keyword>
<dbReference type="Proteomes" id="UP000325255">
    <property type="component" value="Unassembled WGS sequence"/>
</dbReference>
<dbReference type="Gene3D" id="1.10.10.60">
    <property type="entry name" value="Homeodomain-like"/>
    <property type="match status" value="1"/>
</dbReference>
<evidence type="ECO:0000313" key="3">
    <source>
        <dbReference type="Proteomes" id="UP000325255"/>
    </source>
</evidence>
<feature type="region of interest" description="Disordered" evidence="1">
    <location>
        <begin position="117"/>
        <end position="136"/>
    </location>
</feature>
<dbReference type="InterPro" id="IPR002514">
    <property type="entry name" value="Transposase_8"/>
</dbReference>
<dbReference type="Pfam" id="PF01527">
    <property type="entry name" value="HTH_Tnp_1"/>
    <property type="match status" value="1"/>
</dbReference>
<dbReference type="EMBL" id="VWPK01000119">
    <property type="protein sequence ID" value="KAA5607982.1"/>
    <property type="molecule type" value="Genomic_DNA"/>
</dbReference>
<name>A0A5M6IIM1_9PROT</name>
<feature type="region of interest" description="Disordered" evidence="1">
    <location>
        <begin position="1"/>
        <end position="32"/>
    </location>
</feature>
<dbReference type="PANTHER" id="PTHR37936:SF3">
    <property type="entry name" value="TRANSPOSASE INSC FOR INSERTION ELEMENT IS2A-RELATED"/>
    <property type="match status" value="1"/>
</dbReference>
<evidence type="ECO:0000313" key="2">
    <source>
        <dbReference type="EMBL" id="KAA5607982.1"/>
    </source>
</evidence>
<dbReference type="SUPFAM" id="SSF48295">
    <property type="entry name" value="TrpR-like"/>
    <property type="match status" value="1"/>
</dbReference>
<dbReference type="GO" id="GO:0006313">
    <property type="term" value="P:DNA transposition"/>
    <property type="evidence" value="ECO:0007669"/>
    <property type="project" value="InterPro"/>
</dbReference>
<dbReference type="NCBIfam" id="NF047595">
    <property type="entry name" value="IS66_ISRel24_TnpA"/>
    <property type="match status" value="1"/>
</dbReference>
<dbReference type="OrthoDB" id="7219132at2"/>
<dbReference type="PANTHER" id="PTHR37936">
    <property type="entry name" value="TRANSPOSASE INSC FOR INSERTION ELEMENT IS2A-RELATED"/>
    <property type="match status" value="1"/>
</dbReference>
<proteinExistence type="predicted"/>
<accession>A0A5M6IIM1</accession>
<dbReference type="RefSeq" id="WP_150045778.1">
    <property type="nucleotide sequence ID" value="NZ_OW485604.1"/>
</dbReference>
<sequence>MVKEAAGATGRTATSSGRRKRRSYSEEEKRRIVAEANQPGASVADIARRYGINANLLFNWRRLSREVAPAEAGASGLSQHQQPNGVTTATEPPAFIPIGMFGQAEDEGPALMAAPGAVTGADVPSRGRTPARPVLDDRPGMIEIDLVDGTRLRVDAFVNERSLRRVLTVLRATS</sequence>
<dbReference type="GO" id="GO:0004803">
    <property type="term" value="F:transposase activity"/>
    <property type="evidence" value="ECO:0007669"/>
    <property type="project" value="InterPro"/>
</dbReference>